<proteinExistence type="inferred from homology"/>
<dbReference type="PRINTS" id="PR00114">
    <property type="entry name" value="STPHPHTASE"/>
</dbReference>
<sequence>MAEAAALRQPVGDTNMEDVGKVEHTLGDPVDPPTIGTLDSWVESLMACKQLSEDEVRRLCEKAREVLQDESNVQPVKCPVTVCGDIHGQFHDLMELFKIGGPNPDTNYLFMGDYVDRGYFSVETVTLLVALKIRYPSRITILRGNHESRQITQVYGFYDECLRKYGNANVWKYFTDLFDFLPLTALIDNQIFCLHGGLSPSIDTLDNIRALDRIQEVPHEGPMCDLLWSDPDDRCGWGISPRGAGYTFGQDISEAFNHNNGLTLVARAHQLVMEGYNWSQDRNVVTIFSAPNYCYRCGNQAAIMEIDEHLKYTFLQFDPCPRAGEPMVSRRTPDYFL</sequence>
<evidence type="ECO:0000313" key="9">
    <source>
        <dbReference type="EMBL" id="KAL1587489.1"/>
    </source>
</evidence>
<comment type="caution">
    <text evidence="9">The sequence shown here is derived from an EMBL/GenBank/DDBJ whole genome shotgun (WGS) entry which is preliminary data.</text>
</comment>
<dbReference type="EMBL" id="JAAQHG020000010">
    <property type="protein sequence ID" value="KAL1587489.1"/>
    <property type="molecule type" value="Genomic_DNA"/>
</dbReference>
<dbReference type="RefSeq" id="XP_069230594.1">
    <property type="nucleotide sequence ID" value="XM_069372433.1"/>
</dbReference>
<reference evidence="9 10" key="1">
    <citation type="journal article" date="2020" name="Microbiol. Resour. Announc.">
        <title>Draft Genome Sequence of a Cladosporium Species Isolated from the Mesophotic Ascidian Didemnum maculosum.</title>
        <authorList>
            <person name="Gioti A."/>
            <person name="Siaperas R."/>
            <person name="Nikolaivits E."/>
            <person name="Le Goff G."/>
            <person name="Ouazzani J."/>
            <person name="Kotoulas G."/>
            <person name="Topakas E."/>
        </authorList>
    </citation>
    <scope>NUCLEOTIDE SEQUENCE [LARGE SCALE GENOMIC DNA]</scope>
    <source>
        <strain evidence="9 10">TM138-S3</strain>
    </source>
</reference>
<evidence type="ECO:0000259" key="8">
    <source>
        <dbReference type="PROSITE" id="PS00125"/>
    </source>
</evidence>
<dbReference type="Gene3D" id="3.60.21.10">
    <property type="match status" value="1"/>
</dbReference>
<dbReference type="CDD" id="cd07415">
    <property type="entry name" value="MPP_PP2A_PP4_PP6"/>
    <property type="match status" value="1"/>
</dbReference>
<keyword evidence="4" id="KW-0904">Protein phosphatase</keyword>
<feature type="domain" description="Serine/threonine specific protein phosphatases" evidence="8">
    <location>
        <begin position="142"/>
        <end position="147"/>
    </location>
</feature>
<comment type="cofactor">
    <cofactor evidence="1">
        <name>Mn(2+)</name>
        <dbReference type="ChEBI" id="CHEBI:29035"/>
    </cofactor>
</comment>
<dbReference type="InterPro" id="IPR004843">
    <property type="entry name" value="Calcineurin-like_PHP"/>
</dbReference>
<evidence type="ECO:0000256" key="4">
    <source>
        <dbReference type="ARBA" id="ARBA00022912"/>
    </source>
</evidence>
<dbReference type="GO" id="GO:0046872">
    <property type="term" value="F:metal ion binding"/>
    <property type="evidence" value="ECO:0007669"/>
    <property type="project" value="UniProtKB-KW"/>
</dbReference>
<dbReference type="Proteomes" id="UP000803884">
    <property type="component" value="Unassembled WGS sequence"/>
</dbReference>
<name>A0AB34KR38_9PEZI</name>
<dbReference type="InterPro" id="IPR006186">
    <property type="entry name" value="Ser/Thr-sp_prot-phosphatase"/>
</dbReference>
<dbReference type="FunFam" id="3.60.21.10:FF:000003">
    <property type="entry name" value="Serine/threonine-protein phosphatase"/>
    <property type="match status" value="1"/>
</dbReference>
<dbReference type="AlphaFoldDB" id="A0AB34KR38"/>
<accession>A0AB34KR38</accession>
<dbReference type="PANTHER" id="PTHR45619">
    <property type="entry name" value="SERINE/THREONINE-PROTEIN PHOSPHATASE PP2A-RELATED"/>
    <property type="match status" value="1"/>
</dbReference>
<dbReference type="PROSITE" id="PS00125">
    <property type="entry name" value="SER_THR_PHOSPHATASE"/>
    <property type="match status" value="1"/>
</dbReference>
<evidence type="ECO:0000256" key="1">
    <source>
        <dbReference type="ARBA" id="ARBA00001936"/>
    </source>
</evidence>
<organism evidence="9 10">
    <name type="scientific">Cladosporium halotolerans</name>
    <dbReference type="NCBI Taxonomy" id="1052096"/>
    <lineage>
        <taxon>Eukaryota</taxon>
        <taxon>Fungi</taxon>
        <taxon>Dikarya</taxon>
        <taxon>Ascomycota</taxon>
        <taxon>Pezizomycotina</taxon>
        <taxon>Dothideomycetes</taxon>
        <taxon>Dothideomycetidae</taxon>
        <taxon>Cladosporiales</taxon>
        <taxon>Cladosporiaceae</taxon>
        <taxon>Cladosporium</taxon>
    </lineage>
</organism>
<dbReference type="EC" id="3.1.3.16" evidence="7"/>
<protein>
    <recommendedName>
        <fullName evidence="7">Serine/threonine-protein phosphatase</fullName>
        <ecNumber evidence="7">3.1.3.16</ecNumber>
    </recommendedName>
</protein>
<dbReference type="SUPFAM" id="SSF56300">
    <property type="entry name" value="Metallo-dependent phosphatases"/>
    <property type="match status" value="1"/>
</dbReference>
<dbReference type="GO" id="GO:0004722">
    <property type="term" value="F:protein serine/threonine phosphatase activity"/>
    <property type="evidence" value="ECO:0007669"/>
    <property type="project" value="UniProtKB-EC"/>
</dbReference>
<keyword evidence="5" id="KW-0464">Manganese</keyword>
<dbReference type="GeneID" id="96005271"/>
<dbReference type="InterPro" id="IPR047129">
    <property type="entry name" value="PPA2-like"/>
</dbReference>
<evidence type="ECO:0000256" key="2">
    <source>
        <dbReference type="ARBA" id="ARBA00022723"/>
    </source>
</evidence>
<keyword evidence="2" id="KW-0479">Metal-binding</keyword>
<keyword evidence="10" id="KW-1185">Reference proteome</keyword>
<comment type="similarity">
    <text evidence="7">Belongs to the PPP phosphatase family.</text>
</comment>
<evidence type="ECO:0000256" key="7">
    <source>
        <dbReference type="RuleBase" id="RU004273"/>
    </source>
</evidence>
<dbReference type="SMART" id="SM00156">
    <property type="entry name" value="PP2Ac"/>
    <property type="match status" value="1"/>
</dbReference>
<evidence type="ECO:0000313" key="10">
    <source>
        <dbReference type="Proteomes" id="UP000803884"/>
    </source>
</evidence>
<evidence type="ECO:0000256" key="5">
    <source>
        <dbReference type="ARBA" id="ARBA00023211"/>
    </source>
</evidence>
<evidence type="ECO:0000256" key="3">
    <source>
        <dbReference type="ARBA" id="ARBA00022801"/>
    </source>
</evidence>
<dbReference type="Pfam" id="PF00149">
    <property type="entry name" value="Metallophos"/>
    <property type="match status" value="1"/>
</dbReference>
<comment type="catalytic activity">
    <reaction evidence="6 7">
        <text>O-phospho-L-threonyl-[protein] + H2O = L-threonyl-[protein] + phosphate</text>
        <dbReference type="Rhea" id="RHEA:47004"/>
        <dbReference type="Rhea" id="RHEA-COMP:11060"/>
        <dbReference type="Rhea" id="RHEA-COMP:11605"/>
        <dbReference type="ChEBI" id="CHEBI:15377"/>
        <dbReference type="ChEBI" id="CHEBI:30013"/>
        <dbReference type="ChEBI" id="CHEBI:43474"/>
        <dbReference type="ChEBI" id="CHEBI:61977"/>
        <dbReference type="EC" id="3.1.3.16"/>
    </reaction>
</comment>
<evidence type="ECO:0000256" key="6">
    <source>
        <dbReference type="ARBA" id="ARBA00048336"/>
    </source>
</evidence>
<gene>
    <name evidence="9" type="primary">pph-1</name>
    <name evidence="9" type="ORF">WHR41_03827</name>
</gene>
<dbReference type="InterPro" id="IPR029052">
    <property type="entry name" value="Metallo-depent_PP-like"/>
</dbReference>
<keyword evidence="3 7" id="KW-0378">Hydrolase</keyword>